<organism evidence="2 3">
    <name type="scientific">Candidatus Ornithospirochaeta stercoripullorum</name>
    <dbReference type="NCBI Taxonomy" id="2840899"/>
    <lineage>
        <taxon>Bacteria</taxon>
        <taxon>Pseudomonadati</taxon>
        <taxon>Spirochaetota</taxon>
        <taxon>Spirochaetia</taxon>
        <taxon>Spirochaetales</taxon>
        <taxon>Spirochaetaceae</taxon>
        <taxon>Spirochaetaceae incertae sedis</taxon>
        <taxon>Candidatus Ornithospirochaeta</taxon>
    </lineage>
</organism>
<dbReference type="Pfam" id="PF26342">
    <property type="entry name" value="TP_1001_2nd"/>
    <property type="match status" value="1"/>
</dbReference>
<dbReference type="EMBL" id="JADIMT010000092">
    <property type="protein sequence ID" value="MBO8436854.1"/>
    <property type="molecule type" value="Genomic_DNA"/>
</dbReference>
<feature type="domain" description="TP-1001-like C-terminal" evidence="1">
    <location>
        <begin position="120"/>
        <end position="292"/>
    </location>
</feature>
<name>A0A9D9DZH4_9SPIO</name>
<reference evidence="2" key="2">
    <citation type="journal article" date="2021" name="PeerJ">
        <title>Extensive microbial diversity within the chicken gut microbiome revealed by metagenomics and culture.</title>
        <authorList>
            <person name="Gilroy R."/>
            <person name="Ravi A."/>
            <person name="Getino M."/>
            <person name="Pursley I."/>
            <person name="Horton D.L."/>
            <person name="Alikhan N.F."/>
            <person name="Baker D."/>
            <person name="Gharbi K."/>
            <person name="Hall N."/>
            <person name="Watson M."/>
            <person name="Adriaenssens E.M."/>
            <person name="Foster-Nyarko E."/>
            <person name="Jarju S."/>
            <person name="Secka A."/>
            <person name="Antonio M."/>
            <person name="Oren A."/>
            <person name="Chaudhuri R.R."/>
            <person name="La Ragione R."/>
            <person name="Hildebrand F."/>
            <person name="Pallen M.J."/>
        </authorList>
    </citation>
    <scope>NUCLEOTIDE SEQUENCE</scope>
    <source>
        <strain evidence="2">7293</strain>
    </source>
</reference>
<accession>A0A9D9DZH4</accession>
<proteinExistence type="predicted"/>
<evidence type="ECO:0000259" key="1">
    <source>
        <dbReference type="Pfam" id="PF26342"/>
    </source>
</evidence>
<evidence type="ECO:0000313" key="2">
    <source>
        <dbReference type="EMBL" id="MBO8436854.1"/>
    </source>
</evidence>
<evidence type="ECO:0000313" key="3">
    <source>
        <dbReference type="Proteomes" id="UP000823615"/>
    </source>
</evidence>
<sequence length="316" mass="34226">MKVLSAIIIVAMLFTSCLPQNGRIVDAFLDKDRSIPKLLKHETIDNASIRLIYDEDVTLTEILFSGKELDYSLYGTIFVVPFGETIERGETVIFSVTAEDDSGNSSKASLSITGKNTAIPDALINEVSIKGTTESPDRIEILFLESGSMAGLAVTDGLWGEENHAAILPDISVEAGDTAVIYWDKKPESTETIISHGRKGYIIEGGSDTTLSGTNGTILLWKEREGELADGIIYTTGESDLADGYGNNRTKNAASYLIRKGEWEGEAISSSLVTSSRVIARLPGGPDTNCNDDFFITAARESTFGSENLYIPYEPD</sequence>
<gene>
    <name evidence="2" type="ORF">IAA97_07750</name>
</gene>
<dbReference type="InterPro" id="IPR058683">
    <property type="entry name" value="TP_1001-like_C"/>
</dbReference>
<protein>
    <recommendedName>
        <fullName evidence="1">TP-1001-like C-terminal domain-containing protein</fullName>
    </recommendedName>
</protein>
<dbReference type="Proteomes" id="UP000823615">
    <property type="component" value="Unassembled WGS sequence"/>
</dbReference>
<comment type="caution">
    <text evidence="2">The sequence shown here is derived from an EMBL/GenBank/DDBJ whole genome shotgun (WGS) entry which is preliminary data.</text>
</comment>
<dbReference type="AlphaFoldDB" id="A0A9D9DZH4"/>
<dbReference type="PROSITE" id="PS51257">
    <property type="entry name" value="PROKAR_LIPOPROTEIN"/>
    <property type="match status" value="1"/>
</dbReference>
<reference evidence="2" key="1">
    <citation type="submission" date="2020-10" db="EMBL/GenBank/DDBJ databases">
        <authorList>
            <person name="Gilroy R."/>
        </authorList>
    </citation>
    <scope>NUCLEOTIDE SEQUENCE</scope>
    <source>
        <strain evidence="2">7293</strain>
    </source>
</reference>